<sequence length="240" mass="26280">MKKTILFIVAICFIAIGNAQITITEEGGAPIVNNETYYYSNLGVELPIFISNEGNDTAYILAELVNMENASGNNLQFCLGGTCYAVIAEGNTYPLNGPLTLQPGGNNGLFDHFFNNYSGDNTNAPVEYTFRFYEVDVNGNELGDIVTFTYTYDASLHSSNYSLENLGVVLNSSIITNDISFSTKENVTINVYDLNGKQIKSQNFAHGAHNLNTSQLNTGVYLVKFNTLNGKQATTKIIKK</sequence>
<keyword evidence="5" id="KW-1185">Reference proteome</keyword>
<dbReference type="NCBIfam" id="TIGR04183">
    <property type="entry name" value="Por_Secre_tail"/>
    <property type="match status" value="1"/>
</dbReference>
<organism evidence="4 5">
    <name type="scientific">Mesonia algae</name>
    <dbReference type="NCBI Taxonomy" id="213248"/>
    <lineage>
        <taxon>Bacteria</taxon>
        <taxon>Pseudomonadati</taxon>
        <taxon>Bacteroidota</taxon>
        <taxon>Flavobacteriia</taxon>
        <taxon>Flavobacteriales</taxon>
        <taxon>Flavobacteriaceae</taxon>
        <taxon>Mesonia</taxon>
    </lineage>
</organism>
<keyword evidence="1 2" id="KW-0732">Signal</keyword>
<evidence type="ECO:0000256" key="2">
    <source>
        <dbReference type="SAM" id="SignalP"/>
    </source>
</evidence>
<accession>A0A2W7IM98</accession>
<dbReference type="Proteomes" id="UP000249542">
    <property type="component" value="Unassembled WGS sequence"/>
</dbReference>
<dbReference type="InterPro" id="IPR026444">
    <property type="entry name" value="Secre_tail"/>
</dbReference>
<feature type="signal peptide" evidence="2">
    <location>
        <begin position="1"/>
        <end position="21"/>
    </location>
</feature>
<evidence type="ECO:0000259" key="3">
    <source>
        <dbReference type="Pfam" id="PF18962"/>
    </source>
</evidence>
<protein>
    <submittedName>
        <fullName evidence="4">Putative secreted protein (Por secretion system target)</fullName>
    </submittedName>
</protein>
<evidence type="ECO:0000313" key="4">
    <source>
        <dbReference type="EMBL" id="PZW39733.1"/>
    </source>
</evidence>
<comment type="caution">
    <text evidence="4">The sequence shown here is derived from an EMBL/GenBank/DDBJ whole genome shotgun (WGS) entry which is preliminary data.</text>
</comment>
<dbReference type="AlphaFoldDB" id="A0A2W7IM98"/>
<feature type="chain" id="PRO_5016041462" evidence="2">
    <location>
        <begin position="22"/>
        <end position="240"/>
    </location>
</feature>
<proteinExistence type="predicted"/>
<feature type="domain" description="Secretion system C-terminal sorting" evidence="3">
    <location>
        <begin position="182"/>
        <end position="238"/>
    </location>
</feature>
<gene>
    <name evidence="4" type="ORF">LX95_02098</name>
</gene>
<dbReference type="Pfam" id="PF18962">
    <property type="entry name" value="Por_Secre_tail"/>
    <property type="match status" value="1"/>
</dbReference>
<reference evidence="4 5" key="1">
    <citation type="submission" date="2018-06" db="EMBL/GenBank/DDBJ databases">
        <title>Genomic Encyclopedia of Archaeal and Bacterial Type Strains, Phase II (KMG-II): from individual species to whole genera.</title>
        <authorList>
            <person name="Goeker M."/>
        </authorList>
    </citation>
    <scope>NUCLEOTIDE SEQUENCE [LARGE SCALE GENOMIC DNA]</scope>
    <source>
        <strain evidence="4 5">DSM 15361</strain>
    </source>
</reference>
<evidence type="ECO:0000256" key="1">
    <source>
        <dbReference type="ARBA" id="ARBA00022729"/>
    </source>
</evidence>
<dbReference type="RefSeq" id="WP_111541374.1">
    <property type="nucleotide sequence ID" value="NZ_QKYV01000005.1"/>
</dbReference>
<dbReference type="EMBL" id="QKYV01000005">
    <property type="protein sequence ID" value="PZW39733.1"/>
    <property type="molecule type" value="Genomic_DNA"/>
</dbReference>
<name>A0A2W7IM98_9FLAO</name>
<evidence type="ECO:0000313" key="5">
    <source>
        <dbReference type="Proteomes" id="UP000249542"/>
    </source>
</evidence>